<reference evidence="3" key="1">
    <citation type="submission" date="2013-04" db="EMBL/GenBank/DDBJ databases">
        <title>The Genome Sequence of Fonticula alba ATCC 38817.</title>
        <authorList>
            <consortium name="The Broad Institute Genomics Platform"/>
            <person name="Russ C."/>
            <person name="Cuomo C."/>
            <person name="Burger G."/>
            <person name="Gray M.W."/>
            <person name="Holland P.W.H."/>
            <person name="King N."/>
            <person name="Lang F.B.F."/>
            <person name="Roger A.J."/>
            <person name="Ruiz-Trillo I."/>
            <person name="Brown M."/>
            <person name="Walker B."/>
            <person name="Young S."/>
            <person name="Zeng Q."/>
            <person name="Gargeya S."/>
            <person name="Fitzgerald M."/>
            <person name="Haas B."/>
            <person name="Abouelleil A."/>
            <person name="Allen A.W."/>
            <person name="Alvarado L."/>
            <person name="Arachchi H.M."/>
            <person name="Berlin A.M."/>
            <person name="Chapman S.B."/>
            <person name="Gainer-Dewar J."/>
            <person name="Goldberg J."/>
            <person name="Griggs A."/>
            <person name="Gujja S."/>
            <person name="Hansen M."/>
            <person name="Howarth C."/>
            <person name="Imamovic A."/>
            <person name="Ireland A."/>
            <person name="Larimer J."/>
            <person name="McCowan C."/>
            <person name="Murphy C."/>
            <person name="Pearson M."/>
            <person name="Poon T.W."/>
            <person name="Priest M."/>
            <person name="Roberts A."/>
            <person name="Saif S."/>
            <person name="Shea T."/>
            <person name="Sisk P."/>
            <person name="Sykes S."/>
            <person name="Wortman J."/>
            <person name="Nusbaum C."/>
            <person name="Birren B."/>
        </authorList>
    </citation>
    <scope>NUCLEOTIDE SEQUENCE [LARGE SCALE GENOMIC DNA]</scope>
    <source>
        <strain evidence="3">ATCC 38817</strain>
    </source>
</reference>
<proteinExistence type="predicted"/>
<keyword evidence="4" id="KW-1185">Reference proteome</keyword>
<accession>A0A058Z085</accession>
<dbReference type="OMA" id="NELKPDC"/>
<name>A0A058Z085_FONAL</name>
<dbReference type="GO" id="GO:0071944">
    <property type="term" value="C:cell periphery"/>
    <property type="evidence" value="ECO:0007669"/>
    <property type="project" value="UniProtKB-ARBA"/>
</dbReference>
<dbReference type="RefSeq" id="XP_009498077.1">
    <property type="nucleotide sequence ID" value="XM_009499802.1"/>
</dbReference>
<dbReference type="FunFam" id="3.30.530.20:FF:000028">
    <property type="entry name" value="Phosphatidylinositol transfer protein 5"/>
    <property type="match status" value="1"/>
</dbReference>
<dbReference type="Proteomes" id="UP000030693">
    <property type="component" value="Unassembled WGS sequence"/>
</dbReference>
<dbReference type="eggNOG" id="KOG3668">
    <property type="taxonomic scope" value="Eukaryota"/>
</dbReference>
<feature type="domain" description="Phosphatidylinositol transfer protein N-terminal" evidence="2">
    <location>
        <begin position="3"/>
        <end position="249"/>
    </location>
</feature>
<dbReference type="GO" id="GO:0031210">
    <property type="term" value="F:phosphatidylcholine binding"/>
    <property type="evidence" value="ECO:0007669"/>
    <property type="project" value="TreeGrafter"/>
</dbReference>
<dbReference type="AlphaFoldDB" id="A0A058Z085"/>
<sequence>MVMIREFRIPVPISLDNYDIAQLFCVAEMSKEETSGDAGVEILKNEPYDDPVLGKGQYTQKIYHLGTRVPKYVQVLAPASSLILIEDAWNGFPYTKTVLKNPFLGDRFELTITTIHAADKGHQENAHNLSGSRLKNRVVDYINIVTDKVEPDSYDAASDPSLVGCERANISPLKPDWLETLADDAEVVTAYKLVEMKFNVFGLETKVQNYMINFQRNMLLQFNRKIFCYMDRWLGMSKEDVRAFEDQIKRELDQAKLEREELSKQGKSSKKSSKKDKEPATAAAEADDAAAEAAASAFRAEAEASTVPAST</sequence>
<dbReference type="InterPro" id="IPR001666">
    <property type="entry name" value="PI_transfer"/>
</dbReference>
<dbReference type="EMBL" id="KB932217">
    <property type="protein sequence ID" value="KCV67516.1"/>
    <property type="molecule type" value="Genomic_DNA"/>
</dbReference>
<dbReference type="STRING" id="691883.A0A058Z085"/>
<evidence type="ECO:0000256" key="1">
    <source>
        <dbReference type="SAM" id="MobiDB-lite"/>
    </source>
</evidence>
<dbReference type="InterPro" id="IPR023393">
    <property type="entry name" value="START-like_dom_sf"/>
</dbReference>
<protein>
    <recommendedName>
        <fullName evidence="2">Phosphatidylinositol transfer protein N-terminal domain-containing protein</fullName>
    </recommendedName>
</protein>
<dbReference type="PRINTS" id="PR00391">
    <property type="entry name" value="PITRANSFER"/>
</dbReference>
<dbReference type="GO" id="GO:0008525">
    <property type="term" value="F:phosphatidylcholine transporter activity"/>
    <property type="evidence" value="ECO:0007669"/>
    <property type="project" value="TreeGrafter"/>
</dbReference>
<dbReference type="PANTHER" id="PTHR10658">
    <property type="entry name" value="PHOSPHATIDYLINOSITOL TRANSFER PROTEIN"/>
    <property type="match status" value="1"/>
</dbReference>
<dbReference type="OrthoDB" id="18453at2759"/>
<gene>
    <name evidence="3" type="ORF">H696_06035</name>
</gene>
<evidence type="ECO:0000313" key="3">
    <source>
        <dbReference type="EMBL" id="KCV67516.1"/>
    </source>
</evidence>
<dbReference type="GO" id="GO:0035091">
    <property type="term" value="F:phosphatidylinositol binding"/>
    <property type="evidence" value="ECO:0007669"/>
    <property type="project" value="TreeGrafter"/>
</dbReference>
<dbReference type="PANTHER" id="PTHR10658:SF11">
    <property type="entry name" value="VIBRATOR, ISOFORM B"/>
    <property type="match status" value="1"/>
</dbReference>
<dbReference type="SUPFAM" id="SSF55961">
    <property type="entry name" value="Bet v1-like"/>
    <property type="match status" value="1"/>
</dbReference>
<dbReference type="GO" id="GO:0005737">
    <property type="term" value="C:cytoplasm"/>
    <property type="evidence" value="ECO:0007669"/>
    <property type="project" value="TreeGrafter"/>
</dbReference>
<dbReference type="Pfam" id="PF02121">
    <property type="entry name" value="IP_trans"/>
    <property type="match status" value="1"/>
</dbReference>
<feature type="region of interest" description="Disordered" evidence="1">
    <location>
        <begin position="256"/>
        <end position="289"/>
    </location>
</feature>
<organism evidence="3">
    <name type="scientific">Fonticula alba</name>
    <name type="common">Slime mold</name>
    <dbReference type="NCBI Taxonomy" id="691883"/>
    <lineage>
        <taxon>Eukaryota</taxon>
        <taxon>Rotosphaerida</taxon>
        <taxon>Fonticulaceae</taxon>
        <taxon>Fonticula</taxon>
    </lineage>
</organism>
<dbReference type="Gene3D" id="3.30.530.20">
    <property type="match status" value="1"/>
</dbReference>
<dbReference type="GeneID" id="20530760"/>
<evidence type="ECO:0000259" key="2">
    <source>
        <dbReference type="Pfam" id="PF02121"/>
    </source>
</evidence>
<dbReference type="InterPro" id="IPR055261">
    <property type="entry name" value="PI_transfer_N"/>
</dbReference>
<evidence type="ECO:0000313" key="4">
    <source>
        <dbReference type="Proteomes" id="UP000030693"/>
    </source>
</evidence>
<dbReference type="GO" id="GO:0008526">
    <property type="term" value="F:phosphatidylinositol transfer activity"/>
    <property type="evidence" value="ECO:0007669"/>
    <property type="project" value="TreeGrafter"/>
</dbReference>